<name>A0A8K0G4R0_IGNLU</name>
<feature type="non-terminal residue" evidence="1">
    <location>
        <position position="108"/>
    </location>
</feature>
<evidence type="ECO:0000313" key="2">
    <source>
        <dbReference type="Proteomes" id="UP000801492"/>
    </source>
</evidence>
<comment type="caution">
    <text evidence="1">The sequence shown here is derived from an EMBL/GenBank/DDBJ whole genome shotgun (WGS) entry which is preliminary data.</text>
</comment>
<protein>
    <recommendedName>
        <fullName evidence="3">Carboxylesterase type B domain-containing protein</fullName>
    </recommendedName>
</protein>
<dbReference type="InterPro" id="IPR029058">
    <property type="entry name" value="AB_hydrolase_fold"/>
</dbReference>
<proteinExistence type="predicted"/>
<sequence length="108" mass="12200">MSQEGGVGHVSDAVLLYTIQFAGFTFPGGKMSKSDERIKESLVDFVASFAKDRKPMSNGITWEPVTNANEFRYLFLHGDKVKMVFKNELAPAEFWQSLPLKEYDNVMS</sequence>
<evidence type="ECO:0008006" key="3">
    <source>
        <dbReference type="Google" id="ProtNLM"/>
    </source>
</evidence>
<accession>A0A8K0G4R0</accession>
<dbReference type="AlphaFoldDB" id="A0A8K0G4R0"/>
<dbReference type="Gene3D" id="3.40.50.1820">
    <property type="entry name" value="alpha/beta hydrolase"/>
    <property type="match status" value="1"/>
</dbReference>
<evidence type="ECO:0000313" key="1">
    <source>
        <dbReference type="EMBL" id="KAF2888372.1"/>
    </source>
</evidence>
<gene>
    <name evidence="1" type="ORF">ILUMI_17801</name>
</gene>
<dbReference type="EMBL" id="VTPC01077887">
    <property type="protein sequence ID" value="KAF2888372.1"/>
    <property type="molecule type" value="Genomic_DNA"/>
</dbReference>
<reference evidence="1" key="1">
    <citation type="submission" date="2019-08" db="EMBL/GenBank/DDBJ databases">
        <title>The genome of the North American firefly Photinus pyralis.</title>
        <authorList>
            <consortium name="Photinus pyralis genome working group"/>
            <person name="Fallon T.R."/>
            <person name="Sander Lower S.E."/>
            <person name="Weng J.-K."/>
        </authorList>
    </citation>
    <scope>NUCLEOTIDE SEQUENCE</scope>
    <source>
        <strain evidence="1">TRF0915ILg1</strain>
        <tissue evidence="1">Whole body</tissue>
    </source>
</reference>
<keyword evidence="2" id="KW-1185">Reference proteome</keyword>
<dbReference type="OrthoDB" id="6799804at2759"/>
<dbReference type="Proteomes" id="UP000801492">
    <property type="component" value="Unassembled WGS sequence"/>
</dbReference>
<organism evidence="1 2">
    <name type="scientific">Ignelater luminosus</name>
    <name type="common">Cucubano</name>
    <name type="synonym">Pyrophorus luminosus</name>
    <dbReference type="NCBI Taxonomy" id="2038154"/>
    <lineage>
        <taxon>Eukaryota</taxon>
        <taxon>Metazoa</taxon>
        <taxon>Ecdysozoa</taxon>
        <taxon>Arthropoda</taxon>
        <taxon>Hexapoda</taxon>
        <taxon>Insecta</taxon>
        <taxon>Pterygota</taxon>
        <taxon>Neoptera</taxon>
        <taxon>Endopterygota</taxon>
        <taxon>Coleoptera</taxon>
        <taxon>Polyphaga</taxon>
        <taxon>Elateriformia</taxon>
        <taxon>Elateroidea</taxon>
        <taxon>Elateridae</taxon>
        <taxon>Agrypninae</taxon>
        <taxon>Pyrophorini</taxon>
        <taxon>Ignelater</taxon>
    </lineage>
</organism>
<dbReference type="SUPFAM" id="SSF53474">
    <property type="entry name" value="alpha/beta-Hydrolases"/>
    <property type="match status" value="1"/>
</dbReference>